<keyword evidence="8" id="KW-0050">Antiport</keyword>
<feature type="transmembrane region" description="Helical" evidence="9">
    <location>
        <begin position="34"/>
        <end position="53"/>
    </location>
</feature>
<evidence type="ECO:0000313" key="13">
    <source>
        <dbReference type="Proteomes" id="UP000182160"/>
    </source>
</evidence>
<evidence type="ECO:0000313" key="10">
    <source>
        <dbReference type="EMBL" id="KNX40564.1"/>
    </source>
</evidence>
<dbReference type="Pfam" id="PF04066">
    <property type="entry name" value="MrpF_PhaF"/>
    <property type="match status" value="1"/>
</dbReference>
<gene>
    <name evidence="10" type="primary">mrpF</name>
    <name evidence="10" type="ORF">ROTO_29060</name>
    <name evidence="11" type="ORF">SAMN04488077_104169</name>
</gene>
<dbReference type="STRING" id="74031.SAMN04488077_104169"/>
<reference evidence="11 13" key="3">
    <citation type="submission" date="2016-10" db="EMBL/GenBank/DDBJ databases">
        <authorList>
            <person name="de Groot N.N."/>
        </authorList>
    </citation>
    <scope>NUCLEOTIDE SEQUENCE [LARGE SCALE GENOMIC DNA]</scope>
    <source>
        <strain evidence="11 13">DSM 11457</strain>
    </source>
</reference>
<evidence type="ECO:0000256" key="7">
    <source>
        <dbReference type="ARBA" id="ARBA00023136"/>
    </source>
</evidence>
<feature type="transmembrane region" description="Helical" evidence="9">
    <location>
        <begin position="6"/>
        <end position="22"/>
    </location>
</feature>
<sequence>MIEYALYFAFACFGLGLLMNIYRVISAPAVGDRILALDTMVVNAIALLALYGIHKGTTVYFEASMIIAMTGFISTVSYTRFLLRGDIIE</sequence>
<keyword evidence="7 8" id="KW-0472">Membrane</keyword>
<evidence type="ECO:0000313" key="11">
    <source>
        <dbReference type="EMBL" id="SEM38825.1"/>
    </source>
</evidence>
<dbReference type="Proteomes" id="UP000182160">
    <property type="component" value="Unassembled WGS sequence"/>
</dbReference>
<keyword evidence="12" id="KW-1185">Reference proteome</keyword>
<feature type="transmembrane region" description="Helical" evidence="9">
    <location>
        <begin position="59"/>
        <end position="83"/>
    </location>
</feature>
<evidence type="ECO:0000256" key="3">
    <source>
        <dbReference type="ARBA" id="ARBA00022448"/>
    </source>
</evidence>
<evidence type="ECO:0000256" key="6">
    <source>
        <dbReference type="ARBA" id="ARBA00022989"/>
    </source>
</evidence>
<evidence type="ECO:0000256" key="8">
    <source>
        <dbReference type="PIRNR" id="PIRNR028784"/>
    </source>
</evidence>
<dbReference type="OrthoDB" id="9800226at2"/>
<keyword evidence="8" id="KW-0406">Ion transport</keyword>
<reference evidence="12" key="1">
    <citation type="submission" date="2015-07" db="EMBL/GenBank/DDBJ databases">
        <title>Draft Genome Sequence of Roseovarius tolerans EL-164, a producer of N-Acylated Alanine Methyl Esters (NAMEs).</title>
        <authorList>
            <person name="Voget S."/>
            <person name="Bruns H."/>
            <person name="Wagner-Doebler I."/>
            <person name="Schulz S."/>
            <person name="Daniel R."/>
        </authorList>
    </citation>
    <scope>NUCLEOTIDE SEQUENCE [LARGE SCALE GENOMIC DNA]</scope>
    <source>
        <strain evidence="12">EL-164</strain>
    </source>
</reference>
<comment type="subcellular location">
    <subcellularLocation>
        <location evidence="1 8">Cell membrane</location>
        <topology evidence="1 8">Multi-pass membrane protein</topology>
    </subcellularLocation>
</comment>
<dbReference type="PANTHER" id="PTHR34702:SF1">
    <property type="entry name" value="NA(+)_H(+) ANTIPORTER SUBUNIT F"/>
    <property type="match status" value="1"/>
</dbReference>
<dbReference type="InterPro" id="IPR007208">
    <property type="entry name" value="MrpF/PhaF-like"/>
</dbReference>
<dbReference type="Proteomes" id="UP000037046">
    <property type="component" value="Unassembled WGS sequence"/>
</dbReference>
<dbReference type="EMBL" id="LGVV01000048">
    <property type="protein sequence ID" value="KNX40564.1"/>
    <property type="molecule type" value="Genomic_DNA"/>
</dbReference>
<dbReference type="PIRSF" id="PIRSF028784">
    <property type="entry name" value="MrpF"/>
    <property type="match status" value="1"/>
</dbReference>
<dbReference type="NCBIfam" id="NF004812">
    <property type="entry name" value="PRK06161.1"/>
    <property type="match status" value="1"/>
</dbReference>
<organism evidence="10 12">
    <name type="scientific">Roseovarius tolerans</name>
    <dbReference type="NCBI Taxonomy" id="74031"/>
    <lineage>
        <taxon>Bacteria</taxon>
        <taxon>Pseudomonadati</taxon>
        <taxon>Pseudomonadota</taxon>
        <taxon>Alphaproteobacteria</taxon>
        <taxon>Rhodobacterales</taxon>
        <taxon>Roseobacteraceae</taxon>
        <taxon>Roseovarius</taxon>
    </lineage>
</organism>
<comment type="similarity">
    <text evidence="2 8">Belongs to the CPA3 antiporters (TC 2.A.63) subunit F family.</text>
</comment>
<dbReference type="EMBL" id="FOBO01000004">
    <property type="protein sequence ID" value="SEM38825.1"/>
    <property type="molecule type" value="Genomic_DNA"/>
</dbReference>
<dbReference type="RefSeq" id="WP_050663755.1">
    <property type="nucleotide sequence ID" value="NZ_CP118494.1"/>
</dbReference>
<dbReference type="GO" id="GO:0005886">
    <property type="term" value="C:plasma membrane"/>
    <property type="evidence" value="ECO:0007669"/>
    <property type="project" value="UniProtKB-SubCell"/>
</dbReference>
<proteinExistence type="inferred from homology"/>
<evidence type="ECO:0000256" key="2">
    <source>
        <dbReference type="ARBA" id="ARBA00009212"/>
    </source>
</evidence>
<name>A0A0L6CS25_9RHOB</name>
<evidence type="ECO:0000256" key="5">
    <source>
        <dbReference type="ARBA" id="ARBA00022692"/>
    </source>
</evidence>
<dbReference type="PATRIC" id="fig|74031.6.peg.2960"/>
<dbReference type="AlphaFoldDB" id="A0A0L6CS25"/>
<accession>A0A0L6CS25</accession>
<evidence type="ECO:0000256" key="4">
    <source>
        <dbReference type="ARBA" id="ARBA00022475"/>
    </source>
</evidence>
<evidence type="ECO:0000313" key="12">
    <source>
        <dbReference type="Proteomes" id="UP000037046"/>
    </source>
</evidence>
<reference evidence="10" key="2">
    <citation type="submission" date="2015-07" db="EMBL/GenBank/DDBJ databases">
        <title>MeaNS - Measles Nucleotide Surveillance Program.</title>
        <authorList>
            <person name="Tran T."/>
            <person name="Druce J."/>
        </authorList>
    </citation>
    <scope>NUCLEOTIDE SEQUENCE</scope>
    <source>
        <strain evidence="10">EL-164</strain>
    </source>
</reference>
<evidence type="ECO:0000256" key="9">
    <source>
        <dbReference type="SAM" id="Phobius"/>
    </source>
</evidence>
<keyword evidence="4 8" id="KW-1003">Cell membrane</keyword>
<protein>
    <submittedName>
        <fullName evidence="11">Multisubunit potassium/proton antiporter, PhaF subunit</fullName>
    </submittedName>
    <submittedName>
        <fullName evidence="10">Na(+)/H(+) antiporter subunit F</fullName>
    </submittedName>
</protein>
<dbReference type="PANTHER" id="PTHR34702">
    <property type="entry name" value="NA(+)/H(+) ANTIPORTER SUBUNIT F1"/>
    <property type="match status" value="1"/>
</dbReference>
<evidence type="ECO:0000256" key="1">
    <source>
        <dbReference type="ARBA" id="ARBA00004651"/>
    </source>
</evidence>
<dbReference type="GO" id="GO:0015385">
    <property type="term" value="F:sodium:proton antiporter activity"/>
    <property type="evidence" value="ECO:0007669"/>
    <property type="project" value="TreeGrafter"/>
</dbReference>
<keyword evidence="6 9" id="KW-1133">Transmembrane helix</keyword>
<keyword evidence="5 9" id="KW-0812">Transmembrane</keyword>
<keyword evidence="3 8" id="KW-0813">Transport</keyword>